<sequence length="117" mass="13062">MFKKYIVGFLGLGIFITVHAHNFSKSNEEIIALSKVYQTSAEELAEIQINAGCFESLSNGSEFLSYISLMINTDREATKSIAKNAREHVHAATLKNCEHISDIRALDINIKNLIAEF</sequence>
<keyword evidence="2" id="KW-1185">Reference proteome</keyword>
<gene>
    <name evidence="1" type="ORF">TUM19329_00560</name>
</gene>
<protein>
    <submittedName>
        <fullName evidence="1">Uncharacterized protein</fullName>
    </submittedName>
</protein>
<organism evidence="1 2">
    <name type="scientific">Legionella antarctica</name>
    <dbReference type="NCBI Taxonomy" id="2708020"/>
    <lineage>
        <taxon>Bacteria</taxon>
        <taxon>Pseudomonadati</taxon>
        <taxon>Pseudomonadota</taxon>
        <taxon>Gammaproteobacteria</taxon>
        <taxon>Legionellales</taxon>
        <taxon>Legionellaceae</taxon>
        <taxon>Legionella</taxon>
    </lineage>
</organism>
<evidence type="ECO:0000313" key="1">
    <source>
        <dbReference type="EMBL" id="BCA93695.1"/>
    </source>
</evidence>
<dbReference type="AlphaFoldDB" id="A0A6F8SZ64"/>
<dbReference type="KEGG" id="lant:TUM19329_00560"/>
<reference evidence="1" key="1">
    <citation type="journal article" date="2020" name="Microbiol. Resour. Announc.">
        <title>Complete Genome Sequence of Novel Psychrotolerant Legionella Strain TUM19329, Isolated from Antarctic Lake Sediment.</title>
        <authorList>
            <person name="Shimada S."/>
            <person name="Nakai R."/>
            <person name="Aoki K."/>
            <person name="Shimoeda N."/>
            <person name="Ohno G."/>
            <person name="Miyazaki Y."/>
            <person name="Kudoh S."/>
            <person name="Imura S."/>
            <person name="Watanabe K."/>
            <person name="Ishii Y."/>
            <person name="Tateda K."/>
        </authorList>
    </citation>
    <scope>NUCLEOTIDE SEQUENCE [LARGE SCALE GENOMIC DNA]</scope>
    <source>
        <strain evidence="1">TUM19329</strain>
    </source>
</reference>
<evidence type="ECO:0000313" key="2">
    <source>
        <dbReference type="Proteomes" id="UP000502894"/>
    </source>
</evidence>
<name>A0A6F8SZ64_9GAMM</name>
<dbReference type="EMBL" id="AP022839">
    <property type="protein sequence ID" value="BCA93695.1"/>
    <property type="molecule type" value="Genomic_DNA"/>
</dbReference>
<accession>A0A6F8SZ64</accession>
<dbReference type="Proteomes" id="UP000502894">
    <property type="component" value="Chromosome"/>
</dbReference>
<dbReference type="RefSeq" id="WP_173235486.1">
    <property type="nucleotide sequence ID" value="NZ_AP022839.1"/>
</dbReference>
<proteinExistence type="predicted"/>